<reference evidence="3 4" key="1">
    <citation type="journal article" date="2015" name="Genome Biol. Evol.">
        <title>Comparative Genomics of a Bacterivorous Green Alga Reveals Evolutionary Causalities and Consequences of Phago-Mixotrophic Mode of Nutrition.</title>
        <authorList>
            <person name="Burns J.A."/>
            <person name="Paasch A."/>
            <person name="Narechania A."/>
            <person name="Kim E."/>
        </authorList>
    </citation>
    <scope>NUCLEOTIDE SEQUENCE [LARGE SCALE GENOMIC DNA]</scope>
    <source>
        <strain evidence="3 4">PLY_AMNH</strain>
    </source>
</reference>
<feature type="compositionally biased region" description="Basic and acidic residues" evidence="1">
    <location>
        <begin position="132"/>
        <end position="143"/>
    </location>
</feature>
<accession>A0AAE0L453</accession>
<sequence>MMRLSGAIKLVFFLFLGFTLFVLFRPMYWSWMAYVKPLKSAPVGSLEHDLPRPLLDAHSIGVEMEADEAESIDNVGAGFDPVEPQEEPAEDEHHDEEVVGEAASGVPSEEEHHDEEAVGEAVSDMPSEGEDHEVVEPSKKEALSETSMEDSGEDESPVEPATVGTKVGTKWIRPKAVAKPPDAPFNADDHLLTPEKVKPYLRENIVMVTWGNDHYLDFIKNWVSSLRKLNVTNFMVGAMDDPLLRKLLAEGIPTFAMASGLTTEDFGWGSPNFHKMGRKKIDLIRQFTVMGYDILVSDVDTVWMRDPIPYMQQYKDADVLTSSDHLSTSAQDGGLEVRSRTHSPANIGIMLFRHTAQVNVHPPPPPSKEEVLFVSGMHTMLY</sequence>
<gene>
    <name evidence="3" type="ORF">CYMTET_20195</name>
</gene>
<dbReference type="Pfam" id="PF03407">
    <property type="entry name" value="Nucleotid_trans"/>
    <property type="match status" value="1"/>
</dbReference>
<dbReference type="GO" id="GO:0005794">
    <property type="term" value="C:Golgi apparatus"/>
    <property type="evidence" value="ECO:0007669"/>
    <property type="project" value="TreeGrafter"/>
</dbReference>
<protein>
    <recommendedName>
        <fullName evidence="2">Nucleotide-diphospho-sugar transferase domain-containing protein</fullName>
    </recommendedName>
</protein>
<dbReference type="EMBL" id="LGRX02009729">
    <property type="protein sequence ID" value="KAK3271456.1"/>
    <property type="molecule type" value="Genomic_DNA"/>
</dbReference>
<feature type="region of interest" description="Disordered" evidence="1">
    <location>
        <begin position="76"/>
        <end position="163"/>
    </location>
</feature>
<keyword evidence="4" id="KW-1185">Reference proteome</keyword>
<dbReference type="Proteomes" id="UP001190700">
    <property type="component" value="Unassembled WGS sequence"/>
</dbReference>
<dbReference type="GO" id="GO:0052636">
    <property type="term" value="F:arabinosyltransferase activity"/>
    <property type="evidence" value="ECO:0007669"/>
    <property type="project" value="TreeGrafter"/>
</dbReference>
<feature type="compositionally biased region" description="Acidic residues" evidence="1">
    <location>
        <begin position="147"/>
        <end position="157"/>
    </location>
</feature>
<evidence type="ECO:0000313" key="3">
    <source>
        <dbReference type="EMBL" id="KAK3271456.1"/>
    </source>
</evidence>
<feature type="domain" description="Nucleotide-diphospho-sugar transferase" evidence="2">
    <location>
        <begin position="231"/>
        <end position="356"/>
    </location>
</feature>
<evidence type="ECO:0000259" key="2">
    <source>
        <dbReference type="Pfam" id="PF03407"/>
    </source>
</evidence>
<dbReference type="InterPro" id="IPR053250">
    <property type="entry name" value="Glycosyltransferase_77"/>
</dbReference>
<dbReference type="InterPro" id="IPR005069">
    <property type="entry name" value="Nucl-diP-sugar_transferase"/>
</dbReference>
<dbReference type="AlphaFoldDB" id="A0AAE0L453"/>
<evidence type="ECO:0000256" key="1">
    <source>
        <dbReference type="SAM" id="MobiDB-lite"/>
    </source>
</evidence>
<dbReference type="GO" id="GO:0052325">
    <property type="term" value="P:cell wall pectin biosynthetic process"/>
    <property type="evidence" value="ECO:0007669"/>
    <property type="project" value="TreeGrafter"/>
</dbReference>
<evidence type="ECO:0000313" key="4">
    <source>
        <dbReference type="Proteomes" id="UP001190700"/>
    </source>
</evidence>
<dbReference type="PANTHER" id="PTHR46936:SF1">
    <property type="entry name" value="ARABINOSYLTRANSFERASE XEG113"/>
    <property type="match status" value="1"/>
</dbReference>
<name>A0AAE0L453_9CHLO</name>
<proteinExistence type="predicted"/>
<comment type="caution">
    <text evidence="3">The sequence shown here is derived from an EMBL/GenBank/DDBJ whole genome shotgun (WGS) entry which is preliminary data.</text>
</comment>
<dbReference type="PANTHER" id="PTHR46936">
    <property type="entry name" value="ARABINOSYLTRANSFERASE XEG113"/>
    <property type="match status" value="1"/>
</dbReference>
<organism evidence="3 4">
    <name type="scientific">Cymbomonas tetramitiformis</name>
    <dbReference type="NCBI Taxonomy" id="36881"/>
    <lineage>
        <taxon>Eukaryota</taxon>
        <taxon>Viridiplantae</taxon>
        <taxon>Chlorophyta</taxon>
        <taxon>Pyramimonadophyceae</taxon>
        <taxon>Pyramimonadales</taxon>
        <taxon>Pyramimonadaceae</taxon>
        <taxon>Cymbomonas</taxon>
    </lineage>
</organism>